<evidence type="ECO:0000256" key="2">
    <source>
        <dbReference type="ARBA" id="ARBA00022553"/>
    </source>
</evidence>
<dbReference type="Gene3D" id="3.40.50.2300">
    <property type="match status" value="1"/>
</dbReference>
<dbReference type="Proteomes" id="UP000291072">
    <property type="component" value="Unassembled WGS sequence"/>
</dbReference>
<organism evidence="9 10">
    <name type="scientific">Mycoplasma todarodis</name>
    <dbReference type="NCBI Taxonomy" id="1937191"/>
    <lineage>
        <taxon>Bacteria</taxon>
        <taxon>Bacillati</taxon>
        <taxon>Mycoplasmatota</taxon>
        <taxon>Mollicutes</taxon>
        <taxon>Mycoplasmataceae</taxon>
        <taxon>Mycoplasma</taxon>
    </lineage>
</organism>
<sequence length="102" mass="11203">MMKILLACSAGMSTSLLERSLNEHMKENGITGLAEAHDSGKAKQIFEDFDIVLLGPQVKFMLRDFQKLVGDKPVAVISPADYAMARADKVFEFAKEILKGGE</sequence>
<dbReference type="InterPro" id="IPR036095">
    <property type="entry name" value="PTS_EIIB-like_sf"/>
</dbReference>
<evidence type="ECO:0000256" key="4">
    <source>
        <dbReference type="ARBA" id="ARBA00022679"/>
    </source>
</evidence>
<dbReference type="GO" id="GO:0009401">
    <property type="term" value="P:phosphoenolpyruvate-dependent sugar phosphotransferase system"/>
    <property type="evidence" value="ECO:0007669"/>
    <property type="project" value="UniProtKB-KW"/>
</dbReference>
<dbReference type="InterPro" id="IPR013012">
    <property type="entry name" value="PTS_EIIB_3"/>
</dbReference>
<dbReference type="PANTHER" id="PTHR34581:SF2">
    <property type="entry name" value="PTS SYSTEM N,N'-DIACETYLCHITOBIOSE-SPECIFIC EIIB COMPONENT"/>
    <property type="match status" value="1"/>
</dbReference>
<dbReference type="InterPro" id="IPR051819">
    <property type="entry name" value="PTS_sugar-specific_EIIB"/>
</dbReference>
<comment type="caution">
    <text evidence="9">The sequence shown here is derived from an EMBL/GenBank/DDBJ whole genome shotgun (WGS) entry which is preliminary data.</text>
</comment>
<evidence type="ECO:0000256" key="6">
    <source>
        <dbReference type="ARBA" id="ARBA00022777"/>
    </source>
</evidence>
<keyword evidence="3 9" id="KW-0762">Sugar transport</keyword>
<dbReference type="EMBL" id="PSZP01000009">
    <property type="protein sequence ID" value="TCG11321.1"/>
    <property type="molecule type" value="Genomic_DNA"/>
</dbReference>
<evidence type="ECO:0000256" key="7">
    <source>
        <dbReference type="PROSITE-ProRule" id="PRU00423"/>
    </source>
</evidence>
<feature type="modified residue" description="Phosphocysteine; by EIIA" evidence="7">
    <location>
        <position position="8"/>
    </location>
</feature>
<dbReference type="GO" id="GO:0008982">
    <property type="term" value="F:protein-N(PI)-phosphohistidine-sugar phosphotransferase activity"/>
    <property type="evidence" value="ECO:0007669"/>
    <property type="project" value="InterPro"/>
</dbReference>
<keyword evidence="10" id="KW-1185">Reference proteome</keyword>
<evidence type="ECO:0000259" key="8">
    <source>
        <dbReference type="PROSITE" id="PS51100"/>
    </source>
</evidence>
<keyword evidence="5" id="KW-0598">Phosphotransferase system</keyword>
<dbReference type="AlphaFoldDB" id="A0A4R0XWG5"/>
<evidence type="ECO:0000256" key="3">
    <source>
        <dbReference type="ARBA" id="ARBA00022597"/>
    </source>
</evidence>
<keyword evidence="1" id="KW-0813">Transport</keyword>
<evidence type="ECO:0000256" key="1">
    <source>
        <dbReference type="ARBA" id="ARBA00022448"/>
    </source>
</evidence>
<keyword evidence="6" id="KW-0418">Kinase</keyword>
<evidence type="ECO:0000313" key="10">
    <source>
        <dbReference type="Proteomes" id="UP000291072"/>
    </source>
</evidence>
<feature type="domain" description="PTS EIIB type-3" evidence="8">
    <location>
        <begin position="1"/>
        <end position="102"/>
    </location>
</feature>
<dbReference type="PANTHER" id="PTHR34581">
    <property type="entry name" value="PTS SYSTEM N,N'-DIACETYLCHITOBIOSE-SPECIFIC EIIB COMPONENT"/>
    <property type="match status" value="1"/>
</dbReference>
<protein>
    <submittedName>
        <fullName evidence="9">PTS sugar transporter subunit IIB</fullName>
    </submittedName>
</protein>
<reference evidence="9 10" key="1">
    <citation type="submission" date="2018-02" db="EMBL/GenBank/DDBJ databases">
        <title>Mycoplasma marinum and Mycoplasma todarodis sp. nov., moderately halophilic and psychrotolerant mycoplasmas isolated from cephalopods.</title>
        <authorList>
            <person name="Viver T."/>
        </authorList>
    </citation>
    <scope>NUCLEOTIDE SEQUENCE [LARGE SCALE GENOMIC DNA]</scope>
    <source>
        <strain evidence="9 10">5H</strain>
    </source>
</reference>
<proteinExistence type="predicted"/>
<dbReference type="GO" id="GO:0016301">
    <property type="term" value="F:kinase activity"/>
    <property type="evidence" value="ECO:0007669"/>
    <property type="project" value="UniProtKB-KW"/>
</dbReference>
<dbReference type="Pfam" id="PF02302">
    <property type="entry name" value="PTS_IIB"/>
    <property type="match status" value="1"/>
</dbReference>
<evidence type="ECO:0000256" key="5">
    <source>
        <dbReference type="ARBA" id="ARBA00022683"/>
    </source>
</evidence>
<keyword evidence="2" id="KW-0597">Phosphoprotein</keyword>
<keyword evidence="4" id="KW-0808">Transferase</keyword>
<dbReference type="PROSITE" id="PS51100">
    <property type="entry name" value="PTS_EIIB_TYPE_3"/>
    <property type="match status" value="1"/>
</dbReference>
<evidence type="ECO:0000313" key="9">
    <source>
        <dbReference type="EMBL" id="TCG11321.1"/>
    </source>
</evidence>
<name>A0A4R0XWG5_9MOLU</name>
<dbReference type="OrthoDB" id="9808134at2"/>
<accession>A0A4R0XWG5</accession>
<dbReference type="InterPro" id="IPR003501">
    <property type="entry name" value="PTS_EIIB_2/3"/>
</dbReference>
<dbReference type="SUPFAM" id="SSF52794">
    <property type="entry name" value="PTS system IIB component-like"/>
    <property type="match status" value="1"/>
</dbReference>
<gene>
    <name evidence="9" type="ORF">C4B25_01830</name>
</gene>